<comment type="caution">
    <text evidence="2">The sequence shown here is derived from an EMBL/GenBank/DDBJ whole genome shotgun (WGS) entry which is preliminary data.</text>
</comment>
<sequence>MRSYIPSNEKADMVEAEMGSASNTDRQGEVEHIKFLATAPGTNLDSFSHLDEKEILHKACSPRSSPQSPR</sequence>
<evidence type="ECO:0000313" key="2">
    <source>
        <dbReference type="EMBL" id="KAF6515460.1"/>
    </source>
</evidence>
<proteinExistence type="predicted"/>
<dbReference type="AlphaFoldDB" id="A0A8H6GDM8"/>
<organism evidence="2 3">
    <name type="scientific">Fusarium oxysporum f. sp. conglutinans</name>
    <dbReference type="NCBI Taxonomy" id="100902"/>
    <lineage>
        <taxon>Eukaryota</taxon>
        <taxon>Fungi</taxon>
        <taxon>Dikarya</taxon>
        <taxon>Ascomycota</taxon>
        <taxon>Pezizomycotina</taxon>
        <taxon>Sordariomycetes</taxon>
        <taxon>Hypocreomycetidae</taxon>
        <taxon>Hypocreales</taxon>
        <taxon>Nectriaceae</taxon>
        <taxon>Fusarium</taxon>
        <taxon>Fusarium oxysporum species complex</taxon>
    </lineage>
</organism>
<dbReference type="EMBL" id="JACDXP010000014">
    <property type="protein sequence ID" value="KAF6515460.1"/>
    <property type="molecule type" value="Genomic_DNA"/>
</dbReference>
<evidence type="ECO:0000256" key="1">
    <source>
        <dbReference type="SAM" id="MobiDB-lite"/>
    </source>
</evidence>
<gene>
    <name evidence="2" type="ORF">HZS61_005366</name>
</gene>
<protein>
    <submittedName>
        <fullName evidence="2">Uncharacterized protein</fullName>
    </submittedName>
</protein>
<dbReference type="Proteomes" id="UP000593570">
    <property type="component" value="Unassembled WGS sequence"/>
</dbReference>
<evidence type="ECO:0000313" key="3">
    <source>
        <dbReference type="Proteomes" id="UP000593570"/>
    </source>
</evidence>
<name>A0A8H6GDM8_FUSOX</name>
<accession>A0A8H6GDM8</accession>
<reference evidence="2 3" key="1">
    <citation type="journal article" date="2020" name="bioRxiv">
        <title>A chromosome-scale genome assembly for the Fusarium oxysporum strain Fo5176 to establish a model Arabidopsis-fungal pathosystem.</title>
        <authorList>
            <person name="Fokkens L."/>
            <person name="Guo L."/>
            <person name="Dora S."/>
            <person name="Wang B."/>
            <person name="Ye K."/>
            <person name="Sanchez-Rodriguez C."/>
            <person name="Croll D."/>
        </authorList>
    </citation>
    <scope>NUCLEOTIDE SEQUENCE [LARGE SCALE GENOMIC DNA]</scope>
    <source>
        <strain evidence="2 3">Fo5176</strain>
    </source>
</reference>
<feature type="region of interest" description="Disordered" evidence="1">
    <location>
        <begin position="1"/>
        <end position="27"/>
    </location>
</feature>